<dbReference type="PANTHER" id="PTHR10000">
    <property type="entry name" value="PHOSPHOSERINE PHOSPHATASE"/>
    <property type="match status" value="1"/>
</dbReference>
<dbReference type="Gene3D" id="3.40.50.1000">
    <property type="entry name" value="HAD superfamily/HAD-like"/>
    <property type="match status" value="1"/>
</dbReference>
<dbReference type="PANTHER" id="PTHR10000:SF8">
    <property type="entry name" value="HAD SUPERFAMILY HYDROLASE-LIKE, TYPE 3"/>
    <property type="match status" value="1"/>
</dbReference>
<sequence length="333" mass="36699">MIASGRSPRSVQKVIDLFNGRMMPDTVLCCNGALSYNPRTRTISYPQRVGWSNVSDQRSLRTPRSQIPLKDLPEEDLVLEPKTSLQSQKLQEEKEEEAKEEEKSPHSSWVPGRPGFACEVIWFEKGVSSKNGVVDPVYAQDTSFVCDRTFESQRKHTFYYDYTVVDDTMEEFLTLLQGRGGIVKLLALDRNRPAPALYESLPASLRTTSAATTTTTDNNNSNSTTTATTTIAPMTASSEAQATLTYSGNYFLEISAAGVNKGLGLQKYCEANQIAREDVVAFGDLLNDAEMLQFAGLGLCMGNGHDDMKTLADRVIGTNAEDGLAKEVESWFS</sequence>
<protein>
    <submittedName>
        <fullName evidence="2">Uncharacterized protein</fullName>
    </submittedName>
</protein>
<organism evidence="2 3">
    <name type="scientific">Mortierella alpina</name>
    <name type="common">Oleaginous fungus</name>
    <name type="synonym">Mortierella renispora</name>
    <dbReference type="NCBI Taxonomy" id="64518"/>
    <lineage>
        <taxon>Eukaryota</taxon>
        <taxon>Fungi</taxon>
        <taxon>Fungi incertae sedis</taxon>
        <taxon>Mucoromycota</taxon>
        <taxon>Mortierellomycotina</taxon>
        <taxon>Mortierellomycetes</taxon>
        <taxon>Mortierellales</taxon>
        <taxon>Mortierellaceae</taxon>
        <taxon>Mortierella</taxon>
    </lineage>
</organism>
<reference evidence="2" key="1">
    <citation type="journal article" date="2020" name="Fungal Divers.">
        <title>Resolving the Mortierellaceae phylogeny through synthesis of multi-gene phylogenetics and phylogenomics.</title>
        <authorList>
            <person name="Vandepol N."/>
            <person name="Liber J."/>
            <person name="Desiro A."/>
            <person name="Na H."/>
            <person name="Kennedy M."/>
            <person name="Barry K."/>
            <person name="Grigoriev I.V."/>
            <person name="Miller A.N."/>
            <person name="O'Donnell K."/>
            <person name="Stajich J.E."/>
            <person name="Bonito G."/>
        </authorList>
    </citation>
    <scope>NUCLEOTIDE SEQUENCE</scope>
    <source>
        <strain evidence="2">CK1249</strain>
    </source>
</reference>
<dbReference type="GO" id="GO:0005829">
    <property type="term" value="C:cytosol"/>
    <property type="evidence" value="ECO:0007669"/>
    <property type="project" value="TreeGrafter"/>
</dbReference>
<dbReference type="OrthoDB" id="27226at2759"/>
<dbReference type="SUPFAM" id="SSF56784">
    <property type="entry name" value="HAD-like"/>
    <property type="match status" value="1"/>
</dbReference>
<name>A0A9P6IW10_MORAP</name>
<feature type="compositionally biased region" description="Basic and acidic residues" evidence="1">
    <location>
        <begin position="90"/>
        <end position="105"/>
    </location>
</feature>
<proteinExistence type="predicted"/>
<dbReference type="GO" id="GO:0016791">
    <property type="term" value="F:phosphatase activity"/>
    <property type="evidence" value="ECO:0007669"/>
    <property type="project" value="TreeGrafter"/>
</dbReference>
<evidence type="ECO:0000256" key="1">
    <source>
        <dbReference type="SAM" id="MobiDB-lite"/>
    </source>
</evidence>
<dbReference type="AlphaFoldDB" id="A0A9P6IW10"/>
<evidence type="ECO:0000313" key="2">
    <source>
        <dbReference type="EMBL" id="KAF9948212.1"/>
    </source>
</evidence>
<accession>A0A9P6IW10</accession>
<dbReference type="Proteomes" id="UP000738359">
    <property type="component" value="Unassembled WGS sequence"/>
</dbReference>
<gene>
    <name evidence="2" type="ORF">BGZ70_002314</name>
</gene>
<evidence type="ECO:0000313" key="3">
    <source>
        <dbReference type="Proteomes" id="UP000738359"/>
    </source>
</evidence>
<comment type="caution">
    <text evidence="2">The sequence shown here is derived from an EMBL/GenBank/DDBJ whole genome shotgun (WGS) entry which is preliminary data.</text>
</comment>
<dbReference type="GO" id="GO:0000287">
    <property type="term" value="F:magnesium ion binding"/>
    <property type="evidence" value="ECO:0007669"/>
    <property type="project" value="TreeGrafter"/>
</dbReference>
<dbReference type="InterPro" id="IPR023214">
    <property type="entry name" value="HAD_sf"/>
</dbReference>
<feature type="region of interest" description="Disordered" evidence="1">
    <location>
        <begin position="54"/>
        <end position="73"/>
    </location>
</feature>
<dbReference type="Pfam" id="PF08282">
    <property type="entry name" value="Hydrolase_3"/>
    <property type="match status" value="1"/>
</dbReference>
<dbReference type="Gene3D" id="3.30.1240.10">
    <property type="match status" value="1"/>
</dbReference>
<feature type="region of interest" description="Disordered" evidence="1">
    <location>
        <begin position="78"/>
        <end position="111"/>
    </location>
</feature>
<dbReference type="EMBL" id="JAAAHY010001556">
    <property type="protein sequence ID" value="KAF9948212.1"/>
    <property type="molecule type" value="Genomic_DNA"/>
</dbReference>
<feature type="compositionally biased region" description="Polar residues" evidence="1">
    <location>
        <begin position="54"/>
        <end position="65"/>
    </location>
</feature>
<keyword evidence="3" id="KW-1185">Reference proteome</keyword>
<dbReference type="InterPro" id="IPR036412">
    <property type="entry name" value="HAD-like_sf"/>
</dbReference>